<evidence type="ECO:0000313" key="2">
    <source>
        <dbReference type="EMBL" id="KKL65431.1"/>
    </source>
</evidence>
<dbReference type="InterPro" id="IPR011059">
    <property type="entry name" value="Metal-dep_hydrolase_composite"/>
</dbReference>
<dbReference type="InterPro" id="IPR013108">
    <property type="entry name" value="Amidohydro_3"/>
</dbReference>
<dbReference type="EMBL" id="LAZR01027530">
    <property type="protein sequence ID" value="KKL65431.1"/>
    <property type="molecule type" value="Genomic_DNA"/>
</dbReference>
<dbReference type="Pfam" id="PF07969">
    <property type="entry name" value="Amidohydro_3"/>
    <property type="match status" value="1"/>
</dbReference>
<dbReference type="GO" id="GO:0016811">
    <property type="term" value="F:hydrolase activity, acting on carbon-nitrogen (but not peptide) bonds, in linear amides"/>
    <property type="evidence" value="ECO:0007669"/>
    <property type="project" value="InterPro"/>
</dbReference>
<dbReference type="InterPro" id="IPR032466">
    <property type="entry name" value="Metal_Hydrolase"/>
</dbReference>
<protein>
    <recommendedName>
        <fullName evidence="1">Amidohydrolase 3 domain-containing protein</fullName>
    </recommendedName>
</protein>
<sequence>IIECAKIAGNYGGLYFSHMRNEGNYVLEAIKELIEIVEKSGCRSGQISHIKVAGPLNWGKSVEMLQLIEDANDRGLIIRADQYPYKRGMNSLRDSLPEWAKEGGNEAIILKLQDSKLRERIKEDMEEGFNKSKMSWDKIFIASQRTDKWRDIEGLSISEITKIKQSSSQFDIFCEILIDNQANVEQITEYGHEDDLKTLMKSRFTMIGTDGWSVPMGSGKPHPRFYGTYPRILGKYVREEKTLILEQAIRKMTSFPAQTLGLLDRGLIREGMWADIVIFDPDTIIDRATYTNPHQYPDGIHYVIINGEIVVENKQHTKVKPGKILRRNSP</sequence>
<reference evidence="2" key="1">
    <citation type="journal article" date="2015" name="Nature">
        <title>Complex archaea that bridge the gap between prokaryotes and eukaryotes.</title>
        <authorList>
            <person name="Spang A."/>
            <person name="Saw J.H."/>
            <person name="Jorgensen S.L."/>
            <person name="Zaremba-Niedzwiedzka K."/>
            <person name="Martijn J."/>
            <person name="Lind A.E."/>
            <person name="van Eijk R."/>
            <person name="Schleper C."/>
            <person name="Guy L."/>
            <person name="Ettema T.J."/>
        </authorList>
    </citation>
    <scope>NUCLEOTIDE SEQUENCE</scope>
</reference>
<accession>A0A0F9EGP1</accession>
<dbReference type="Gene3D" id="2.30.40.10">
    <property type="entry name" value="Urease, subunit C, domain 1"/>
    <property type="match status" value="1"/>
</dbReference>
<dbReference type="Gene3D" id="3.30.1490.130">
    <property type="entry name" value="D-aminoacylase. Domain 3"/>
    <property type="match status" value="1"/>
</dbReference>
<dbReference type="SUPFAM" id="SSF51338">
    <property type="entry name" value="Composite domain of metallo-dependent hydrolases"/>
    <property type="match status" value="1"/>
</dbReference>
<organism evidence="2">
    <name type="scientific">marine sediment metagenome</name>
    <dbReference type="NCBI Taxonomy" id="412755"/>
    <lineage>
        <taxon>unclassified sequences</taxon>
        <taxon>metagenomes</taxon>
        <taxon>ecological metagenomes</taxon>
    </lineage>
</organism>
<dbReference type="SUPFAM" id="SSF51556">
    <property type="entry name" value="Metallo-dependent hydrolases"/>
    <property type="match status" value="1"/>
</dbReference>
<name>A0A0F9EGP1_9ZZZZ</name>
<evidence type="ECO:0000259" key="1">
    <source>
        <dbReference type="Pfam" id="PF07969"/>
    </source>
</evidence>
<dbReference type="AlphaFoldDB" id="A0A0F9EGP1"/>
<feature type="domain" description="Amidohydrolase 3" evidence="1">
    <location>
        <begin position="176"/>
        <end position="311"/>
    </location>
</feature>
<feature type="non-terminal residue" evidence="2">
    <location>
        <position position="1"/>
    </location>
</feature>
<proteinExistence type="predicted"/>
<dbReference type="Gene3D" id="3.20.20.140">
    <property type="entry name" value="Metal-dependent hydrolases"/>
    <property type="match status" value="1"/>
</dbReference>
<comment type="caution">
    <text evidence="2">The sequence shown here is derived from an EMBL/GenBank/DDBJ whole genome shotgun (WGS) entry which is preliminary data.</text>
</comment>
<dbReference type="InterPro" id="IPR023100">
    <property type="entry name" value="D-aminoacylase_insert_dom_sf"/>
</dbReference>
<gene>
    <name evidence="2" type="ORF">LCGC14_2155040</name>
</gene>